<sequence>MAQIVCVLGNKGGTGKTTLSHMIAHGMGLLGKRVVCVLTDIERERLAKEGRRYLPFDARSHDNLSRVVTTLNEVDDWFGVIDGGGNRSDMDSQLANLADMVLLPFRDSHEDIRTVLRDLEWLPAAWAVPSQWPTNAWARKAADASVQSLMDRYRHRILDPVPVMASSKLLLQDRIPARLPPQLNSMCRALAMQVFESLGVEFESVPDDSALPDEAGGSPARKAPPMRRIG</sequence>
<feature type="region of interest" description="Disordered" evidence="1">
    <location>
        <begin position="206"/>
        <end position="230"/>
    </location>
</feature>
<dbReference type="Gene3D" id="3.40.50.300">
    <property type="entry name" value="P-loop containing nucleotide triphosphate hydrolases"/>
    <property type="match status" value="1"/>
</dbReference>
<evidence type="ECO:0000313" key="2">
    <source>
        <dbReference type="EMBL" id="GAA4328657.1"/>
    </source>
</evidence>
<evidence type="ECO:0008006" key="4">
    <source>
        <dbReference type="Google" id="ProtNLM"/>
    </source>
</evidence>
<gene>
    <name evidence="2" type="ORF">GCM10023144_14660</name>
</gene>
<accession>A0ABP8GRK2</accession>
<dbReference type="Proteomes" id="UP001501671">
    <property type="component" value="Unassembled WGS sequence"/>
</dbReference>
<name>A0ABP8GRK2_9BURK</name>
<organism evidence="2 3">
    <name type="scientific">Pigmentiphaga soli</name>
    <dbReference type="NCBI Taxonomy" id="1007095"/>
    <lineage>
        <taxon>Bacteria</taxon>
        <taxon>Pseudomonadati</taxon>
        <taxon>Pseudomonadota</taxon>
        <taxon>Betaproteobacteria</taxon>
        <taxon>Burkholderiales</taxon>
        <taxon>Alcaligenaceae</taxon>
        <taxon>Pigmentiphaga</taxon>
    </lineage>
</organism>
<dbReference type="RefSeq" id="WP_345247834.1">
    <property type="nucleotide sequence ID" value="NZ_BAABFO010000005.1"/>
</dbReference>
<protein>
    <recommendedName>
        <fullName evidence="4">CobQ/CobB/MinD/ParA nucleotide binding domain-containing protein</fullName>
    </recommendedName>
</protein>
<evidence type="ECO:0000313" key="3">
    <source>
        <dbReference type="Proteomes" id="UP001501671"/>
    </source>
</evidence>
<proteinExistence type="predicted"/>
<dbReference type="SUPFAM" id="SSF52540">
    <property type="entry name" value="P-loop containing nucleoside triphosphate hydrolases"/>
    <property type="match status" value="1"/>
</dbReference>
<evidence type="ECO:0000256" key="1">
    <source>
        <dbReference type="SAM" id="MobiDB-lite"/>
    </source>
</evidence>
<dbReference type="InterPro" id="IPR027417">
    <property type="entry name" value="P-loop_NTPase"/>
</dbReference>
<dbReference type="EMBL" id="BAABFO010000005">
    <property type="protein sequence ID" value="GAA4328657.1"/>
    <property type="molecule type" value="Genomic_DNA"/>
</dbReference>
<comment type="caution">
    <text evidence="2">The sequence shown here is derived from an EMBL/GenBank/DDBJ whole genome shotgun (WGS) entry which is preliminary data.</text>
</comment>
<keyword evidence="3" id="KW-1185">Reference proteome</keyword>
<reference evidence="3" key="1">
    <citation type="journal article" date="2019" name="Int. J. Syst. Evol. Microbiol.">
        <title>The Global Catalogue of Microorganisms (GCM) 10K type strain sequencing project: providing services to taxonomists for standard genome sequencing and annotation.</title>
        <authorList>
            <consortium name="The Broad Institute Genomics Platform"/>
            <consortium name="The Broad Institute Genome Sequencing Center for Infectious Disease"/>
            <person name="Wu L."/>
            <person name="Ma J."/>
        </authorList>
    </citation>
    <scope>NUCLEOTIDE SEQUENCE [LARGE SCALE GENOMIC DNA]</scope>
    <source>
        <strain evidence="3">JCM 17666</strain>
    </source>
</reference>